<reference evidence="2" key="1">
    <citation type="journal article" date="2014" name="Front. Microbiol.">
        <title>High frequency of phylogenetically diverse reductive dehalogenase-homologous genes in deep subseafloor sedimentary metagenomes.</title>
        <authorList>
            <person name="Kawai M."/>
            <person name="Futagami T."/>
            <person name="Toyoda A."/>
            <person name="Takaki Y."/>
            <person name="Nishi S."/>
            <person name="Hori S."/>
            <person name="Arai W."/>
            <person name="Tsubouchi T."/>
            <person name="Morono Y."/>
            <person name="Uchiyama I."/>
            <person name="Ito T."/>
            <person name="Fujiyama A."/>
            <person name="Inagaki F."/>
            <person name="Takami H."/>
        </authorList>
    </citation>
    <scope>NUCLEOTIDE SEQUENCE</scope>
    <source>
        <strain evidence="2">Expedition CK06-06</strain>
    </source>
</reference>
<dbReference type="AlphaFoldDB" id="X0SVZ9"/>
<dbReference type="PANTHER" id="PTHR33933">
    <property type="entry name" value="NUCLEOTIDYLTRANSFERASE"/>
    <property type="match status" value="1"/>
</dbReference>
<organism evidence="2">
    <name type="scientific">marine sediment metagenome</name>
    <dbReference type="NCBI Taxonomy" id="412755"/>
    <lineage>
        <taxon>unclassified sequences</taxon>
        <taxon>metagenomes</taxon>
        <taxon>ecological metagenomes</taxon>
    </lineage>
</organism>
<sequence>MCRKLVLALSKLVSPQDALRQSIDNLKRKLNNRGAQMSMTTTNIAQKCKNVLTNYYGTRFKGLILYGSMARNQASTGSDIDLLVLLSKPFDYFRELHQIIDLLYPIQLDSEQLISAKPAAIDDFEQRAIQLYRNAKREGIAL</sequence>
<dbReference type="InterPro" id="IPR043519">
    <property type="entry name" value="NT_sf"/>
</dbReference>
<gene>
    <name evidence="2" type="ORF">S01H1_12369</name>
</gene>
<dbReference type="PANTHER" id="PTHR33933:SF1">
    <property type="entry name" value="PROTEIN ADENYLYLTRANSFERASE MNTA-RELATED"/>
    <property type="match status" value="1"/>
</dbReference>
<dbReference type="CDD" id="cd05403">
    <property type="entry name" value="NT_KNTase_like"/>
    <property type="match status" value="1"/>
</dbReference>
<protein>
    <recommendedName>
        <fullName evidence="1">Polymerase beta nucleotidyltransferase domain-containing protein</fullName>
    </recommendedName>
</protein>
<comment type="caution">
    <text evidence="2">The sequence shown here is derived from an EMBL/GenBank/DDBJ whole genome shotgun (WGS) entry which is preliminary data.</text>
</comment>
<dbReference type="InterPro" id="IPR052548">
    <property type="entry name" value="Type_VII_TA_antitoxin"/>
</dbReference>
<dbReference type="Gene3D" id="3.30.460.10">
    <property type="entry name" value="Beta Polymerase, domain 2"/>
    <property type="match status" value="1"/>
</dbReference>
<dbReference type="EMBL" id="BARS01006346">
    <property type="protein sequence ID" value="GAF67955.1"/>
    <property type="molecule type" value="Genomic_DNA"/>
</dbReference>
<accession>X0SVZ9</accession>
<name>X0SVZ9_9ZZZZ</name>
<feature type="domain" description="Polymerase beta nucleotidyltransferase" evidence="1">
    <location>
        <begin position="46"/>
        <end position="130"/>
    </location>
</feature>
<evidence type="ECO:0000259" key="1">
    <source>
        <dbReference type="Pfam" id="PF18765"/>
    </source>
</evidence>
<proteinExistence type="predicted"/>
<dbReference type="InterPro" id="IPR041633">
    <property type="entry name" value="Polbeta"/>
</dbReference>
<evidence type="ECO:0000313" key="2">
    <source>
        <dbReference type="EMBL" id="GAF67955.1"/>
    </source>
</evidence>
<dbReference type="Pfam" id="PF18765">
    <property type="entry name" value="Polbeta"/>
    <property type="match status" value="1"/>
</dbReference>
<dbReference type="SUPFAM" id="SSF81301">
    <property type="entry name" value="Nucleotidyltransferase"/>
    <property type="match status" value="1"/>
</dbReference>